<organism evidence="4 5">
    <name type="scientific">Prototheca wickerhamii</name>
    <dbReference type="NCBI Taxonomy" id="3111"/>
    <lineage>
        <taxon>Eukaryota</taxon>
        <taxon>Viridiplantae</taxon>
        <taxon>Chlorophyta</taxon>
        <taxon>core chlorophytes</taxon>
        <taxon>Trebouxiophyceae</taxon>
        <taxon>Chlorellales</taxon>
        <taxon>Chlorellaceae</taxon>
        <taxon>Prototheca</taxon>
    </lineage>
</organism>
<dbReference type="AlphaFoldDB" id="A0AAD9IJB9"/>
<keyword evidence="5" id="KW-1185">Reference proteome</keyword>
<dbReference type="SMART" id="SM00043">
    <property type="entry name" value="CY"/>
    <property type="match status" value="1"/>
</dbReference>
<dbReference type="InterPro" id="IPR046350">
    <property type="entry name" value="Cystatin_sf"/>
</dbReference>
<proteinExistence type="predicted"/>
<comment type="caution">
    <text evidence="4">The sequence shown here is derived from an EMBL/GenBank/DDBJ whole genome shotgun (WGS) entry which is preliminary data.</text>
</comment>
<evidence type="ECO:0000256" key="2">
    <source>
        <dbReference type="SAM" id="MobiDB-lite"/>
    </source>
</evidence>
<protein>
    <recommendedName>
        <fullName evidence="3">Cystatin domain-containing protein</fullName>
    </recommendedName>
</protein>
<evidence type="ECO:0000259" key="3">
    <source>
        <dbReference type="SMART" id="SM00043"/>
    </source>
</evidence>
<sequence length="186" mass="20392">MGLLAGGFSSKPAGENDERVNKAVDVAKQEIKSKHSGSTTISVDSVETQVVAGTNYRLQLTASDGDSKTRYQATVFGKLNEALPHEGGNFKLTDIKSLKDLRKVSSSQFADDAAAYAVQQLSSQSNSLYPFSLKEILEAQEEKEGENTVHKLKLKVEHGTMPDQVFEVEVVDQPKGYQLRSSQQQR</sequence>
<dbReference type="PANTHER" id="PTHR47364:SF2">
    <property type="entry name" value="CYSTEINE PROTEINASE INHIBITOR 5"/>
    <property type="match status" value="1"/>
</dbReference>
<dbReference type="InterPro" id="IPR000010">
    <property type="entry name" value="Cystatin_dom"/>
</dbReference>
<dbReference type="CDD" id="cd00042">
    <property type="entry name" value="CY"/>
    <property type="match status" value="1"/>
</dbReference>
<dbReference type="PANTHER" id="PTHR47364">
    <property type="entry name" value="CYSTEINE PROTEINASE INHIBITOR 5"/>
    <property type="match status" value="1"/>
</dbReference>
<feature type="domain" description="Cystatin" evidence="3">
    <location>
        <begin position="3"/>
        <end position="98"/>
    </location>
</feature>
<dbReference type="Gene3D" id="3.10.450.10">
    <property type="match status" value="2"/>
</dbReference>
<keyword evidence="1" id="KW-0789">Thiol protease inhibitor</keyword>
<reference evidence="4" key="1">
    <citation type="submission" date="2021-01" db="EMBL/GenBank/DDBJ databases">
        <authorList>
            <person name="Eckstrom K.M.E."/>
        </authorList>
    </citation>
    <scope>NUCLEOTIDE SEQUENCE</scope>
    <source>
        <strain evidence="4">UVCC 0001</strain>
    </source>
</reference>
<gene>
    <name evidence="4" type="ORF">QBZ16_004761</name>
</gene>
<dbReference type="Pfam" id="PF00031">
    <property type="entry name" value="Cystatin"/>
    <property type="match status" value="1"/>
</dbReference>
<dbReference type="SUPFAM" id="SSF54403">
    <property type="entry name" value="Cystatin/monellin"/>
    <property type="match status" value="2"/>
</dbReference>
<accession>A0AAD9IJB9</accession>
<dbReference type="GO" id="GO:0004869">
    <property type="term" value="F:cysteine-type endopeptidase inhibitor activity"/>
    <property type="evidence" value="ECO:0007669"/>
    <property type="project" value="UniProtKB-KW"/>
</dbReference>
<evidence type="ECO:0000256" key="1">
    <source>
        <dbReference type="ARBA" id="ARBA00022704"/>
    </source>
</evidence>
<dbReference type="EMBL" id="JASFZW010000007">
    <property type="protein sequence ID" value="KAK2077127.1"/>
    <property type="molecule type" value="Genomic_DNA"/>
</dbReference>
<evidence type="ECO:0000313" key="5">
    <source>
        <dbReference type="Proteomes" id="UP001255856"/>
    </source>
</evidence>
<evidence type="ECO:0000313" key="4">
    <source>
        <dbReference type="EMBL" id="KAK2077127.1"/>
    </source>
</evidence>
<name>A0AAD9IJB9_PROWI</name>
<feature type="region of interest" description="Disordered" evidence="2">
    <location>
        <begin position="1"/>
        <end position="22"/>
    </location>
</feature>
<dbReference type="Proteomes" id="UP001255856">
    <property type="component" value="Unassembled WGS sequence"/>
</dbReference>
<keyword evidence="1" id="KW-0646">Protease inhibitor</keyword>